<evidence type="ECO:0000256" key="1">
    <source>
        <dbReference type="SAM" id="Phobius"/>
    </source>
</evidence>
<dbReference type="NCBIfam" id="TIGR02532">
    <property type="entry name" value="IV_pilin_GFxxxE"/>
    <property type="match status" value="1"/>
</dbReference>
<dbReference type="RefSeq" id="WP_427916720.1">
    <property type="nucleotide sequence ID" value="NZ_WEKT01000038.1"/>
</dbReference>
<keyword evidence="1" id="KW-0472">Membrane</keyword>
<keyword evidence="3" id="KW-1185">Reference proteome</keyword>
<protein>
    <submittedName>
        <fullName evidence="2">Prepilin-type N-terminal cleavage/methylation domain-containing protein</fullName>
    </submittedName>
</protein>
<dbReference type="PANTHER" id="PTHR30093:SF47">
    <property type="entry name" value="TYPE IV PILUS NON-CORE MINOR PILIN PILE"/>
    <property type="match status" value="1"/>
</dbReference>
<dbReference type="PANTHER" id="PTHR30093">
    <property type="entry name" value="GENERAL SECRETION PATHWAY PROTEIN G"/>
    <property type="match status" value="1"/>
</dbReference>
<accession>A0A7X4LN46</accession>
<feature type="transmembrane region" description="Helical" evidence="1">
    <location>
        <begin position="20"/>
        <end position="40"/>
    </location>
</feature>
<dbReference type="EMBL" id="WEKT01000038">
    <property type="protein sequence ID" value="MZI94826.1"/>
    <property type="molecule type" value="Genomic_DNA"/>
</dbReference>
<name>A0A7X4LN46_9VIBR</name>
<proteinExistence type="predicted"/>
<dbReference type="Pfam" id="PF16732">
    <property type="entry name" value="ComP_DUS"/>
    <property type="match status" value="1"/>
</dbReference>
<keyword evidence="1" id="KW-0812">Transmembrane</keyword>
<dbReference type="SUPFAM" id="SSF54523">
    <property type="entry name" value="Pili subunits"/>
    <property type="match status" value="1"/>
</dbReference>
<dbReference type="InterPro" id="IPR012902">
    <property type="entry name" value="N_methyl_site"/>
</dbReference>
<keyword evidence="1" id="KW-1133">Transmembrane helix</keyword>
<dbReference type="AlphaFoldDB" id="A0A7X4LN46"/>
<dbReference type="Gene3D" id="3.30.700.10">
    <property type="entry name" value="Glycoprotein, Type 4 Pilin"/>
    <property type="match status" value="1"/>
</dbReference>
<evidence type="ECO:0000313" key="3">
    <source>
        <dbReference type="Proteomes" id="UP000462621"/>
    </source>
</evidence>
<dbReference type="PROSITE" id="PS00409">
    <property type="entry name" value="PROKAR_NTER_METHYL"/>
    <property type="match status" value="1"/>
</dbReference>
<comment type="caution">
    <text evidence="2">The sequence shown here is derived from an EMBL/GenBank/DDBJ whole genome shotgun (WGS) entry which is preliminary data.</text>
</comment>
<dbReference type="Proteomes" id="UP000462621">
    <property type="component" value="Unassembled WGS sequence"/>
</dbReference>
<organism evidence="2 3">
    <name type="scientific">Vibrio eleionomae</name>
    <dbReference type="NCBI Taxonomy" id="2653505"/>
    <lineage>
        <taxon>Bacteria</taxon>
        <taxon>Pseudomonadati</taxon>
        <taxon>Pseudomonadota</taxon>
        <taxon>Gammaproteobacteria</taxon>
        <taxon>Vibrionales</taxon>
        <taxon>Vibrionaceae</taxon>
        <taxon>Vibrio</taxon>
    </lineage>
</organism>
<dbReference type="Pfam" id="PF07963">
    <property type="entry name" value="N_methyl"/>
    <property type="match status" value="1"/>
</dbReference>
<dbReference type="GO" id="GO:0043683">
    <property type="term" value="P:type IV pilus assembly"/>
    <property type="evidence" value="ECO:0007669"/>
    <property type="project" value="InterPro"/>
</dbReference>
<dbReference type="InterPro" id="IPR031982">
    <property type="entry name" value="PilE-like"/>
</dbReference>
<evidence type="ECO:0000313" key="2">
    <source>
        <dbReference type="EMBL" id="MZI94826.1"/>
    </source>
</evidence>
<dbReference type="InterPro" id="IPR045584">
    <property type="entry name" value="Pilin-like"/>
</dbReference>
<gene>
    <name evidence="2" type="ORF">F9817_16740</name>
</gene>
<sequence>MIRKNGCNDVSNQSQGMTLIELLIVVIIIGVLTSVAYPSYSQYVKKSYRQQAINDMARIQLYIEQNRENPDAIMDSGICNQFCRTSPERYRIEITISPDDYLISAIPQASSGQRRDRCNGDTYTRLSLAESGEIHPEKCWQ</sequence>
<reference evidence="2 3" key="1">
    <citation type="submission" date="2019-10" db="EMBL/GenBank/DDBJ databases">
        <title>Vibrio sp. nov. isolated from a shrimp pond.</title>
        <authorList>
            <person name="Gomez-Gil B."/>
            <person name="Enciso-Ibarra J."/>
            <person name="Enciso-Ibarra K."/>
            <person name="Bolan-Mejia C."/>
        </authorList>
    </citation>
    <scope>NUCLEOTIDE SEQUENCE [LARGE SCALE GENOMIC DNA]</scope>
    <source>
        <strain evidence="2 3">CAIM 722</strain>
    </source>
</reference>